<feature type="compositionally biased region" description="Polar residues" evidence="1">
    <location>
        <begin position="1096"/>
        <end position="1106"/>
    </location>
</feature>
<dbReference type="Gene3D" id="3.30.420.10">
    <property type="entry name" value="Ribonuclease H-like superfamily/Ribonuclease H"/>
    <property type="match status" value="1"/>
</dbReference>
<dbReference type="PANTHER" id="PTHR22891">
    <property type="entry name" value="EUKARYOTIC TRANSLATION INITIATION FACTOR 2C"/>
    <property type="match status" value="1"/>
</dbReference>
<evidence type="ECO:0000313" key="3">
    <source>
        <dbReference type="EMBL" id="PMD20080.1"/>
    </source>
</evidence>
<dbReference type="OrthoDB" id="10252740at2759"/>
<dbReference type="PROSITE" id="PS50822">
    <property type="entry name" value="PIWI"/>
    <property type="match status" value="1"/>
</dbReference>
<dbReference type="Gene3D" id="3.40.50.2300">
    <property type="match status" value="1"/>
</dbReference>
<sequence length="1152" mass="130075">MSKTPGLGGLGAKQPDGGKCSCCGGKCTDPIECTKMKGCGKCKKPQLHSALNCPHHTDFPIYDKQFCDQCFDYDHEFSDCPDRKDNFCQLCGHDHLKAKCPFKSGAKADNLSDEQINQFTRKHRQTYLENPARKKLTSSKPAMSSPTSSSQRQVASQNLPESPRNSQPGLPIIVKGSSAPIISEEDPIAARRKKWEEAEKLLPKRQVGQSPNVGGEKIKANFFEVKIDAKASLYRYAIILGELKKKDDDHSNDTAIVQDENDAITVRTKKDDKRKLRRETKCHLIGRLLEENEPHNQDYATDYDSVIISAGPLYNNSANELSQITETPHWLSSNPNQPNNRLIQSQVKFLGMVNAEGLAAHVKGGTYLQDIVNELKALNIVFWKEINSPNLSGGRVGNKFYPLDLITQRDEESKRSTSLYLIRNGFFSSMRPGVGSLLLNVNVVTSAFYSPINLQTWIEMCWGNQRPIPNKEFKSKLKDIRVTLDLHQESRIFVICNIGWEKVCNTTFPNKEKKEVKVSKYLEDTYDHPWKSKDWDAFCIKVGSEGRKIWYPATKLTIIDWQIVREKVDDAYSKEMLDKATKRPQQNKEYLPKAYSWLRLKSTNSHCSVFGITTTPQMVDLVAPKLKAPRLIFATKDNVPISNGSWNLKAHPQFAHRGVDFKTLIVINFSNEEVLPFIKHLLAKLVHYKLCNAKVSIKPPEESLKTPPSSDGPKEDYRETCRAIFEAALSEFGTSKSLIPFLLVILPSRDIRLYQELKNWADREAGILTVCVTFAKLKKIKDETLCANVCLKINFKLQGVSHRIEHSDFHGQGISGAKLNTMIVGADVTHPGQGIDHCPSMAAVVGTDDDVSSRYLGSARLQKGRQEFISDLTGMMRERVIAWYKTAIADPAKKKLQWNKKLPDHILFYRDGVSESQYGMVLHEEKPQILNGCEQAFAELKKSKGNGIALKDKWNPKLTLLVVTKRHRARFFPFNNCVAGIKGVDINLDSGTVVDTKVVTPNHQSFYLQSHHSELGTARSAHYVVIFNGNNYPLDVLQKITNNICYTSARATKAVSVCTPARYADLLCDRLRCYMYPALKGFYPPPPPDAPEEQSPKVSPRSSVSDSPEDPDNPRYIKEFEDDRHVWKGPVQPNDKQKNPWHPNLDKCMFYL</sequence>
<dbReference type="InterPro" id="IPR012337">
    <property type="entry name" value="RNaseH-like_sf"/>
</dbReference>
<protein>
    <submittedName>
        <fullName evidence="3">Piwi-domain-containing protein</fullName>
    </submittedName>
</protein>
<dbReference type="SUPFAM" id="SSF53098">
    <property type="entry name" value="Ribonuclease H-like"/>
    <property type="match status" value="1"/>
</dbReference>
<dbReference type="Pfam" id="PF02170">
    <property type="entry name" value="PAZ"/>
    <property type="match status" value="1"/>
</dbReference>
<feature type="region of interest" description="Disordered" evidence="1">
    <location>
        <begin position="121"/>
        <end position="173"/>
    </location>
</feature>
<organism evidence="3 4">
    <name type="scientific">Hyaloscypha hepaticicola</name>
    <dbReference type="NCBI Taxonomy" id="2082293"/>
    <lineage>
        <taxon>Eukaryota</taxon>
        <taxon>Fungi</taxon>
        <taxon>Dikarya</taxon>
        <taxon>Ascomycota</taxon>
        <taxon>Pezizomycotina</taxon>
        <taxon>Leotiomycetes</taxon>
        <taxon>Helotiales</taxon>
        <taxon>Hyaloscyphaceae</taxon>
        <taxon>Hyaloscypha</taxon>
    </lineage>
</organism>
<dbReference type="SUPFAM" id="SSF101690">
    <property type="entry name" value="PAZ domain"/>
    <property type="match status" value="1"/>
</dbReference>
<dbReference type="InterPro" id="IPR003100">
    <property type="entry name" value="PAZ_dom"/>
</dbReference>
<evidence type="ECO:0000256" key="1">
    <source>
        <dbReference type="SAM" id="MobiDB-lite"/>
    </source>
</evidence>
<dbReference type="Pfam" id="PF08699">
    <property type="entry name" value="ArgoL1"/>
    <property type="match status" value="1"/>
</dbReference>
<feature type="domain" description="Piwi" evidence="2">
    <location>
        <begin position="741"/>
        <end position="1076"/>
    </location>
</feature>
<accession>A0A2J6Q1C6</accession>
<dbReference type="Proteomes" id="UP000235672">
    <property type="component" value="Unassembled WGS sequence"/>
</dbReference>
<dbReference type="SMART" id="SM01163">
    <property type="entry name" value="DUF1785"/>
    <property type="match status" value="1"/>
</dbReference>
<evidence type="ECO:0000259" key="2">
    <source>
        <dbReference type="PROSITE" id="PS50822"/>
    </source>
</evidence>
<dbReference type="InterPro" id="IPR036085">
    <property type="entry name" value="PAZ_dom_sf"/>
</dbReference>
<dbReference type="SMART" id="SM00950">
    <property type="entry name" value="Piwi"/>
    <property type="match status" value="1"/>
</dbReference>
<keyword evidence="4" id="KW-1185">Reference proteome</keyword>
<dbReference type="Pfam" id="PF02171">
    <property type="entry name" value="Piwi"/>
    <property type="match status" value="1"/>
</dbReference>
<proteinExistence type="predicted"/>
<dbReference type="STRING" id="1745343.A0A2J6Q1C6"/>
<reference evidence="3 4" key="1">
    <citation type="submission" date="2016-05" db="EMBL/GenBank/DDBJ databases">
        <title>A degradative enzymes factory behind the ericoid mycorrhizal symbiosis.</title>
        <authorList>
            <consortium name="DOE Joint Genome Institute"/>
            <person name="Martino E."/>
            <person name="Morin E."/>
            <person name="Grelet G."/>
            <person name="Kuo A."/>
            <person name="Kohler A."/>
            <person name="Daghino S."/>
            <person name="Barry K."/>
            <person name="Choi C."/>
            <person name="Cichocki N."/>
            <person name="Clum A."/>
            <person name="Copeland A."/>
            <person name="Hainaut M."/>
            <person name="Haridas S."/>
            <person name="Labutti K."/>
            <person name="Lindquist E."/>
            <person name="Lipzen A."/>
            <person name="Khouja H.-R."/>
            <person name="Murat C."/>
            <person name="Ohm R."/>
            <person name="Olson A."/>
            <person name="Spatafora J."/>
            <person name="Veneault-Fourrey C."/>
            <person name="Henrissat B."/>
            <person name="Grigoriev I."/>
            <person name="Martin F."/>
            <person name="Perotto S."/>
        </authorList>
    </citation>
    <scope>NUCLEOTIDE SEQUENCE [LARGE SCALE GENOMIC DNA]</scope>
    <source>
        <strain evidence="3 4">UAMH 7357</strain>
    </source>
</reference>
<dbReference type="Gene3D" id="2.170.260.10">
    <property type="entry name" value="paz domain"/>
    <property type="match status" value="1"/>
</dbReference>
<dbReference type="InterPro" id="IPR036397">
    <property type="entry name" value="RNaseH_sf"/>
</dbReference>
<name>A0A2J6Q1C6_9HELO</name>
<dbReference type="GO" id="GO:0003723">
    <property type="term" value="F:RNA binding"/>
    <property type="evidence" value="ECO:0007669"/>
    <property type="project" value="InterPro"/>
</dbReference>
<dbReference type="InterPro" id="IPR014811">
    <property type="entry name" value="ArgoL1"/>
</dbReference>
<evidence type="ECO:0000313" key="4">
    <source>
        <dbReference type="Proteomes" id="UP000235672"/>
    </source>
</evidence>
<gene>
    <name evidence="3" type="ORF">NA56DRAFT_689955</name>
</gene>
<dbReference type="AlphaFoldDB" id="A0A2J6Q1C6"/>
<dbReference type="EMBL" id="KZ613486">
    <property type="protein sequence ID" value="PMD20080.1"/>
    <property type="molecule type" value="Genomic_DNA"/>
</dbReference>
<feature type="compositionally biased region" description="Polar residues" evidence="1">
    <location>
        <begin position="157"/>
        <end position="168"/>
    </location>
</feature>
<feature type="compositionally biased region" description="Basic and acidic residues" evidence="1">
    <location>
        <begin position="1112"/>
        <end position="1126"/>
    </location>
</feature>
<dbReference type="Pfam" id="PF16486">
    <property type="entry name" value="ArgoN"/>
    <property type="match status" value="1"/>
</dbReference>
<feature type="region of interest" description="Disordered" evidence="1">
    <location>
        <begin position="1085"/>
        <end position="1143"/>
    </location>
</feature>
<dbReference type="InterPro" id="IPR032474">
    <property type="entry name" value="Argonaute_N"/>
</dbReference>
<dbReference type="InterPro" id="IPR003165">
    <property type="entry name" value="Piwi"/>
</dbReference>
<feature type="compositionally biased region" description="Low complexity" evidence="1">
    <location>
        <begin position="138"/>
        <end position="156"/>
    </location>
</feature>